<accession>A0A2J6S3V3</accession>
<evidence type="ECO:0000313" key="4">
    <source>
        <dbReference type="EMBL" id="PMD45453.1"/>
    </source>
</evidence>
<dbReference type="PANTHER" id="PTHR37013:SF3">
    <property type="entry name" value="INTEGRAL MEMBRANE PROTEIN (AFU_ORTHOLOGUE AFUA_1G05950)"/>
    <property type="match status" value="1"/>
</dbReference>
<dbReference type="STRING" id="1149755.A0A2J6S3V3"/>
<organism evidence="4 5">
    <name type="scientific">Hyaloscypha variabilis (strain UAMH 11265 / GT02V1 / F)</name>
    <name type="common">Meliniomyces variabilis</name>
    <dbReference type="NCBI Taxonomy" id="1149755"/>
    <lineage>
        <taxon>Eukaryota</taxon>
        <taxon>Fungi</taxon>
        <taxon>Dikarya</taxon>
        <taxon>Ascomycota</taxon>
        <taxon>Pezizomycotina</taxon>
        <taxon>Leotiomycetes</taxon>
        <taxon>Helotiales</taxon>
        <taxon>Hyaloscyphaceae</taxon>
        <taxon>Hyaloscypha</taxon>
        <taxon>Hyaloscypha variabilis</taxon>
    </lineage>
</organism>
<dbReference type="InterPro" id="IPR056120">
    <property type="entry name" value="DUF7703"/>
</dbReference>
<reference evidence="4 5" key="1">
    <citation type="submission" date="2016-04" db="EMBL/GenBank/DDBJ databases">
        <title>A degradative enzymes factory behind the ericoid mycorrhizal symbiosis.</title>
        <authorList>
            <consortium name="DOE Joint Genome Institute"/>
            <person name="Martino E."/>
            <person name="Morin E."/>
            <person name="Grelet G."/>
            <person name="Kuo A."/>
            <person name="Kohler A."/>
            <person name="Daghino S."/>
            <person name="Barry K."/>
            <person name="Choi C."/>
            <person name="Cichocki N."/>
            <person name="Clum A."/>
            <person name="Copeland A."/>
            <person name="Hainaut M."/>
            <person name="Haridas S."/>
            <person name="Labutti K."/>
            <person name="Lindquist E."/>
            <person name="Lipzen A."/>
            <person name="Khouja H.-R."/>
            <person name="Murat C."/>
            <person name="Ohm R."/>
            <person name="Olson A."/>
            <person name="Spatafora J."/>
            <person name="Veneault-Fourrey C."/>
            <person name="Henrissat B."/>
            <person name="Grigoriev I."/>
            <person name="Martin F."/>
            <person name="Perotto S."/>
        </authorList>
    </citation>
    <scope>NUCLEOTIDE SEQUENCE [LARGE SCALE GENOMIC DNA]</scope>
    <source>
        <strain evidence="4 5">F</strain>
    </source>
</reference>
<dbReference type="AlphaFoldDB" id="A0A2J6S3V3"/>
<dbReference type="Pfam" id="PF24802">
    <property type="entry name" value="DUF7703"/>
    <property type="match status" value="1"/>
</dbReference>
<keyword evidence="2" id="KW-1133">Transmembrane helix</keyword>
<protein>
    <recommendedName>
        <fullName evidence="3">DUF7703 domain-containing protein</fullName>
    </recommendedName>
</protein>
<sequence>MTLSALTAVAWYNVIDLNVLIFITFKRHRGLYFYSLLASSWGIALYALAFLMKFFQVWKNNYVSVAFITIGWYAMVTGQSLVLYSRLHLVVRDKEKFRWVLYMIIIDVFLFHVPTTVLTFGANSPQAAIFSTPYSIMEKIQVTGFCIQEFIISGLYVYATREILKPGETFQKKRFRRVMRHLILVNILVILMDITLLGTEYANLYDIQITLKGTLYSIKLRIEFSILNQLRSIVRPSGSSYDHDAHSQPGARDISLHTFTTHNPNTAAQALANGNSSSIYASRQTKSPFHGDVNDNRVMMTTDVIVMTEELKGDYAGAEDQKSSEGLAVTTGGGRASRQKGVYSENSSEVEFAGEGF</sequence>
<feature type="region of interest" description="Disordered" evidence="1">
    <location>
        <begin position="315"/>
        <end position="357"/>
    </location>
</feature>
<feature type="transmembrane region" description="Helical" evidence="2">
    <location>
        <begin position="140"/>
        <end position="158"/>
    </location>
</feature>
<feature type="transmembrane region" description="Helical" evidence="2">
    <location>
        <begin position="64"/>
        <end position="87"/>
    </location>
</feature>
<dbReference type="OrthoDB" id="405906at2759"/>
<feature type="transmembrane region" description="Helical" evidence="2">
    <location>
        <begin position="99"/>
        <end position="120"/>
    </location>
</feature>
<feature type="transmembrane region" description="Helical" evidence="2">
    <location>
        <begin position="6"/>
        <end position="25"/>
    </location>
</feature>
<evidence type="ECO:0000256" key="1">
    <source>
        <dbReference type="SAM" id="MobiDB-lite"/>
    </source>
</evidence>
<feature type="transmembrane region" description="Helical" evidence="2">
    <location>
        <begin position="178"/>
        <end position="198"/>
    </location>
</feature>
<feature type="domain" description="DUF7703" evidence="3">
    <location>
        <begin position="1"/>
        <end position="237"/>
    </location>
</feature>
<gene>
    <name evidence="4" type="ORF">L207DRAFT_419300</name>
</gene>
<evidence type="ECO:0000313" key="5">
    <source>
        <dbReference type="Proteomes" id="UP000235786"/>
    </source>
</evidence>
<dbReference type="Proteomes" id="UP000235786">
    <property type="component" value="Unassembled WGS sequence"/>
</dbReference>
<evidence type="ECO:0000256" key="2">
    <source>
        <dbReference type="SAM" id="Phobius"/>
    </source>
</evidence>
<dbReference type="PANTHER" id="PTHR37013">
    <property type="entry name" value="INTEGRAL MEMBRANE PROTEIN (AFU_ORTHOLOGUE AFUA_1G05950)-RELATED"/>
    <property type="match status" value="1"/>
</dbReference>
<keyword evidence="2" id="KW-0472">Membrane</keyword>
<name>A0A2J6S3V3_HYAVF</name>
<keyword evidence="2" id="KW-0812">Transmembrane</keyword>
<proteinExistence type="predicted"/>
<dbReference type="EMBL" id="KZ613940">
    <property type="protein sequence ID" value="PMD45453.1"/>
    <property type="molecule type" value="Genomic_DNA"/>
</dbReference>
<evidence type="ECO:0000259" key="3">
    <source>
        <dbReference type="Pfam" id="PF24802"/>
    </source>
</evidence>
<feature type="transmembrane region" description="Helical" evidence="2">
    <location>
        <begin position="32"/>
        <end position="52"/>
    </location>
</feature>
<keyword evidence="5" id="KW-1185">Reference proteome</keyword>